<dbReference type="Proteomes" id="UP001596031">
    <property type="component" value="Unassembled WGS sequence"/>
</dbReference>
<proteinExistence type="predicted"/>
<feature type="region of interest" description="Disordered" evidence="1">
    <location>
        <begin position="133"/>
        <end position="156"/>
    </location>
</feature>
<evidence type="ECO:0000313" key="2">
    <source>
        <dbReference type="EMBL" id="MFC5510412.1"/>
    </source>
</evidence>
<dbReference type="RefSeq" id="WP_379717688.1">
    <property type="nucleotide sequence ID" value="NZ_JBHSMS010000015.1"/>
</dbReference>
<reference evidence="3" key="1">
    <citation type="journal article" date="2019" name="Int. J. Syst. Evol. Microbiol.">
        <title>The Global Catalogue of Microorganisms (GCM) 10K type strain sequencing project: providing services to taxonomists for standard genome sequencing and annotation.</title>
        <authorList>
            <consortium name="The Broad Institute Genomics Platform"/>
            <consortium name="The Broad Institute Genome Sequencing Center for Infectious Disease"/>
            <person name="Wu L."/>
            <person name="Ma J."/>
        </authorList>
    </citation>
    <scope>NUCLEOTIDE SEQUENCE [LARGE SCALE GENOMIC DNA]</scope>
    <source>
        <strain evidence="3">CCUG 38813</strain>
    </source>
</reference>
<evidence type="ECO:0000256" key="1">
    <source>
        <dbReference type="SAM" id="MobiDB-lite"/>
    </source>
</evidence>
<name>A0ABW0PFR5_9BURK</name>
<protein>
    <submittedName>
        <fullName evidence="2">Uncharacterized protein</fullName>
    </submittedName>
</protein>
<comment type="caution">
    <text evidence="2">The sequence shown here is derived from an EMBL/GenBank/DDBJ whole genome shotgun (WGS) entry which is preliminary data.</text>
</comment>
<keyword evidence="3" id="KW-1185">Reference proteome</keyword>
<evidence type="ECO:0000313" key="3">
    <source>
        <dbReference type="Proteomes" id="UP001596031"/>
    </source>
</evidence>
<sequence length="156" mass="16767">MSLQDAVDVLSDQAAGRLVQSRSQLIPAALALDTASLDTTSRDVLDAAAGLNLLARGGDLLLDQKGQERAAHLAMVVAALYWRAQRGYTGRDGVIVFFDGNVQGWVDGLHNPEHWRPGSIAVNELGDSWVATGGNEQNGAKSWEPEWTDGRRLTTS</sequence>
<gene>
    <name evidence="2" type="ORF">ACFPOU_04620</name>
</gene>
<dbReference type="EMBL" id="JBHSMS010000015">
    <property type="protein sequence ID" value="MFC5510412.1"/>
    <property type="molecule type" value="Genomic_DNA"/>
</dbReference>
<organism evidence="2 3">
    <name type="scientific">Massilia jejuensis</name>
    <dbReference type="NCBI Taxonomy" id="648894"/>
    <lineage>
        <taxon>Bacteria</taxon>
        <taxon>Pseudomonadati</taxon>
        <taxon>Pseudomonadota</taxon>
        <taxon>Betaproteobacteria</taxon>
        <taxon>Burkholderiales</taxon>
        <taxon>Oxalobacteraceae</taxon>
        <taxon>Telluria group</taxon>
        <taxon>Massilia</taxon>
    </lineage>
</organism>
<accession>A0ABW0PFR5</accession>